<proteinExistence type="inferred from homology"/>
<gene>
    <name evidence="4" type="ORF">METH_16735</name>
</gene>
<evidence type="ECO:0000256" key="1">
    <source>
        <dbReference type="ARBA" id="ARBA00007832"/>
    </source>
</evidence>
<dbReference type="GO" id="GO:0019290">
    <property type="term" value="P:siderophore biosynthetic process"/>
    <property type="evidence" value="ECO:0007669"/>
    <property type="project" value="InterPro"/>
</dbReference>
<dbReference type="AlphaFoldDB" id="V9VXJ5"/>
<evidence type="ECO:0000259" key="3">
    <source>
        <dbReference type="Pfam" id="PF06276"/>
    </source>
</evidence>
<evidence type="ECO:0000313" key="4">
    <source>
        <dbReference type="EMBL" id="AHD02100.1"/>
    </source>
</evidence>
<dbReference type="KEGG" id="lmd:METH_16735"/>
<keyword evidence="5" id="KW-1185">Reference proteome</keyword>
<dbReference type="Pfam" id="PF04183">
    <property type="entry name" value="IucA_IucC"/>
    <property type="match status" value="1"/>
</dbReference>
<dbReference type="GO" id="GO:0016881">
    <property type="term" value="F:acid-amino acid ligase activity"/>
    <property type="evidence" value="ECO:0007669"/>
    <property type="project" value="UniProtKB-ARBA"/>
</dbReference>
<feature type="domain" description="Aerobactin siderophore biosynthesis IucA/IucC-like C-terminal" evidence="3">
    <location>
        <begin position="408"/>
        <end position="569"/>
    </location>
</feature>
<dbReference type="Gene3D" id="1.10.510.40">
    <property type="match status" value="1"/>
</dbReference>
<dbReference type="OrthoDB" id="495728at2"/>
<evidence type="ECO:0000313" key="5">
    <source>
        <dbReference type="Proteomes" id="UP000018780"/>
    </source>
</evidence>
<dbReference type="InterPro" id="IPR022770">
    <property type="entry name" value="IucA/IucC-like_C"/>
</dbReference>
<dbReference type="RefSeq" id="WP_024091527.1">
    <property type="nucleotide sequence ID" value="NC_023135.1"/>
</dbReference>
<dbReference type="STRING" id="999552.METH_16735"/>
<dbReference type="InterPro" id="IPR007310">
    <property type="entry name" value="Aerobactin_biosyn_IucA/IucC_N"/>
</dbReference>
<dbReference type="EMBL" id="CP006773">
    <property type="protein sequence ID" value="AHD02100.1"/>
    <property type="molecule type" value="Genomic_DNA"/>
</dbReference>
<feature type="domain" description="Aerobactin siderophore biosynthesis IucA/IucC N-terminal" evidence="2">
    <location>
        <begin position="145"/>
        <end position="376"/>
    </location>
</feature>
<dbReference type="HOGENOM" id="CLU_018283_0_0_5"/>
<reference evidence="4 5" key="1">
    <citation type="submission" date="2013-09" db="EMBL/GenBank/DDBJ databases">
        <authorList>
            <consortium name="DOE Joint Genome Institute"/>
            <person name="Klenk H.-P."/>
            <person name="Huntemann M."/>
            <person name="Han J."/>
            <person name="Chen A."/>
            <person name="Kyrpides N."/>
            <person name="Mavromatis K."/>
            <person name="Markowitz V."/>
            <person name="Palaniappan K."/>
            <person name="Ivanova N."/>
            <person name="Schaumberg A."/>
            <person name="Pati A."/>
            <person name="Liolios K."/>
            <person name="Nordberg H.P."/>
            <person name="Cantor M.N."/>
            <person name="Hua S.X."/>
            <person name="Woyke T."/>
        </authorList>
    </citation>
    <scope>NUCLEOTIDE SEQUENCE [LARGE SCALE GENOMIC DNA]</scope>
    <source>
        <strain evidence="4 5">DSM 14336</strain>
    </source>
</reference>
<comment type="similarity">
    <text evidence="1">Belongs to the IucA/IucC family.</text>
</comment>
<protein>
    <submittedName>
        <fullName evidence="4">Rhizobactin siderophore biosynthesis protein rhbC</fullName>
    </submittedName>
</protein>
<evidence type="ECO:0000259" key="2">
    <source>
        <dbReference type="Pfam" id="PF04183"/>
    </source>
</evidence>
<dbReference type="PANTHER" id="PTHR34384">
    <property type="entry name" value="L-2,3-DIAMINOPROPANOATE--CITRATE LIGASE"/>
    <property type="match status" value="1"/>
</dbReference>
<dbReference type="Proteomes" id="UP000018780">
    <property type="component" value="Chromosome"/>
</dbReference>
<sequence>MSFQQPPPPGACGQSASQAVSQAASLQALLNGFLREIMPDSVTPGRPVEIPLSHIPARLRVAVVYHSRTGPHQFGAAQIRFAASPAWQAAAPVQVITLIAQECFSRLNTRDPGKLPEFLRGIFNSNAQIETILHRNAGLPEPDGFLTAEQALSYGHWLHPTPKSRDGLTGWQQAVYAPEYAGRFPLTFFAADKSIVSQGAAQDDARGAAQGAAAGLVNQIPGIAGMFQLQADEILIPAHPLQAQALRLDPAVQALLAAGRLRDLGAAGGDFAATSSVRTVYAPDCPWMLKFSIPVRLTNSLRATLRNELEVGVSMARLLHRLGFAKTSPRFQIIDDPAYLTVDLPGRRESGFEVIFRQNPFAGEQGKGIYNLAALTADPPPGRTALLTGIITRLAAARGEPRAKTARIWFDAYLDCMLDPVLALYDRHGIALEAHQQNSLLDLGTGLPSRAYYRDNQGYFITRDAYPRLSALEPSLAGQPVLVFSEDHINERLAYYLIVNQLFAVIRRLGCDGVAEEAALLLQLRRRLTAAAGRFTGAAAGFARYLLTAPALAAKANLLTRVHNMDELETDTQEGLFLQIKNPIAACLPQPAQEPADVLA</sequence>
<accession>V9VXJ5</accession>
<name>V9VXJ5_9RHOB</name>
<dbReference type="InterPro" id="IPR037455">
    <property type="entry name" value="LucA/IucC-like"/>
</dbReference>
<dbReference type="PATRIC" id="fig|999552.6.peg.3336"/>
<dbReference type="Pfam" id="PF06276">
    <property type="entry name" value="FhuF"/>
    <property type="match status" value="1"/>
</dbReference>
<organism evidence="4 5">
    <name type="scientific">Leisingera methylohalidivorans DSM 14336</name>
    <dbReference type="NCBI Taxonomy" id="999552"/>
    <lineage>
        <taxon>Bacteria</taxon>
        <taxon>Pseudomonadati</taxon>
        <taxon>Pseudomonadota</taxon>
        <taxon>Alphaproteobacteria</taxon>
        <taxon>Rhodobacterales</taxon>
        <taxon>Roseobacteraceae</taxon>
        <taxon>Leisingera</taxon>
    </lineage>
</organism>
<dbReference type="PANTHER" id="PTHR34384:SF5">
    <property type="entry name" value="L-2,3-DIAMINOPROPANOATE--CITRATE LIGASE"/>
    <property type="match status" value="1"/>
</dbReference>